<dbReference type="AlphaFoldDB" id="A0A6L2LGU4"/>
<reference evidence="1" key="1">
    <citation type="journal article" date="2019" name="Sci. Rep.">
        <title>Draft genome of Tanacetum cinerariifolium, the natural source of mosquito coil.</title>
        <authorList>
            <person name="Yamashiro T."/>
            <person name="Shiraishi A."/>
            <person name="Satake H."/>
            <person name="Nakayama K."/>
        </authorList>
    </citation>
    <scope>NUCLEOTIDE SEQUENCE</scope>
</reference>
<proteinExistence type="predicted"/>
<sequence length="106" mass="11455">MSSPKIEQIVAQRVTNAIEAIAICKTKIRVAHDSIARDVRQGAKVARNANSKRKWEGDIAPAIGGLTTRLPKVNHDGSLVFRLVDAYGVIIFGRGNLAQFGCAVED</sequence>
<gene>
    <name evidence="1" type="ORF">Tci_033001</name>
</gene>
<protein>
    <submittedName>
        <fullName evidence="1">Uncharacterized protein</fullName>
    </submittedName>
</protein>
<dbReference type="EMBL" id="BKCJ010004435">
    <property type="protein sequence ID" value="GEU61023.1"/>
    <property type="molecule type" value="Genomic_DNA"/>
</dbReference>
<evidence type="ECO:0000313" key="1">
    <source>
        <dbReference type="EMBL" id="GEU61023.1"/>
    </source>
</evidence>
<organism evidence="1">
    <name type="scientific">Tanacetum cinerariifolium</name>
    <name type="common">Dalmatian daisy</name>
    <name type="synonym">Chrysanthemum cinerariifolium</name>
    <dbReference type="NCBI Taxonomy" id="118510"/>
    <lineage>
        <taxon>Eukaryota</taxon>
        <taxon>Viridiplantae</taxon>
        <taxon>Streptophyta</taxon>
        <taxon>Embryophyta</taxon>
        <taxon>Tracheophyta</taxon>
        <taxon>Spermatophyta</taxon>
        <taxon>Magnoliopsida</taxon>
        <taxon>eudicotyledons</taxon>
        <taxon>Gunneridae</taxon>
        <taxon>Pentapetalae</taxon>
        <taxon>asterids</taxon>
        <taxon>campanulids</taxon>
        <taxon>Asterales</taxon>
        <taxon>Asteraceae</taxon>
        <taxon>Asteroideae</taxon>
        <taxon>Anthemideae</taxon>
        <taxon>Anthemidinae</taxon>
        <taxon>Tanacetum</taxon>
    </lineage>
</organism>
<name>A0A6L2LGU4_TANCI</name>
<comment type="caution">
    <text evidence="1">The sequence shown here is derived from an EMBL/GenBank/DDBJ whole genome shotgun (WGS) entry which is preliminary data.</text>
</comment>
<accession>A0A6L2LGU4</accession>